<dbReference type="Proteomes" id="UP000048289">
    <property type="component" value="Unassembled WGS sequence"/>
</dbReference>
<evidence type="ECO:0000313" key="19">
    <source>
        <dbReference type="Proteomes" id="UP000048600"/>
    </source>
</evidence>
<evidence type="ECO:0000313" key="6">
    <source>
        <dbReference type="EMBL" id="CKS18665.1"/>
    </source>
</evidence>
<name>A0A0T7LGR2_MYCTX</name>
<dbReference type="Proteomes" id="UP000039217">
    <property type="component" value="Unassembled WGS sequence"/>
</dbReference>
<evidence type="ECO:0000313" key="7">
    <source>
        <dbReference type="EMBL" id="CNU23414.1"/>
    </source>
</evidence>
<dbReference type="Proteomes" id="UP000050164">
    <property type="component" value="Unassembled WGS sequence"/>
</dbReference>
<evidence type="ECO:0000313" key="18">
    <source>
        <dbReference type="Proteomes" id="UP000048289"/>
    </source>
</evidence>
<sequence>MMPSAPAMHSPPTITGRPAAITPPNTKNNTTATNGSASTSIRRWSVAMVPVNASATGCSPASFTVPPSSRCRSGAMAL</sequence>
<evidence type="ECO:0000313" key="17">
    <source>
        <dbReference type="Proteomes" id="UP000046947"/>
    </source>
</evidence>
<protein>
    <submittedName>
        <fullName evidence="10">Uncharacterized protein</fullName>
    </submittedName>
</protein>
<dbReference type="EMBL" id="CSBK01000189">
    <property type="protein sequence ID" value="COX07375.1"/>
    <property type="molecule type" value="Genomic_DNA"/>
</dbReference>
<dbReference type="AlphaFoldDB" id="A0A0T7LGR2"/>
<dbReference type="EMBL" id="CSAE01000288">
    <property type="protein sequence ID" value="COW03599.1"/>
    <property type="molecule type" value="Genomic_DNA"/>
</dbReference>
<dbReference type="Proteomes" id="UP000048600">
    <property type="component" value="Unassembled WGS sequence"/>
</dbReference>
<dbReference type="EMBL" id="CHKL01000025">
    <property type="protein sequence ID" value="COV68583.1"/>
    <property type="molecule type" value="Genomic_DNA"/>
</dbReference>
<reference evidence="11" key="3">
    <citation type="submission" date="2015-03" db="EMBL/GenBank/DDBJ databases">
        <authorList>
            <consortium name="Pathogen Informatics"/>
            <person name="Murphy D."/>
        </authorList>
    </citation>
    <scope>NUCLEOTIDE SEQUENCE</scope>
    <source>
        <strain evidence="11">N09902308</strain>
    </source>
</reference>
<dbReference type="Proteomes" id="UP000039021">
    <property type="component" value="Unassembled WGS sequence"/>
</dbReference>
<evidence type="ECO:0000313" key="13">
    <source>
        <dbReference type="Proteomes" id="UP000039021"/>
    </source>
</evidence>
<evidence type="ECO:0000313" key="16">
    <source>
        <dbReference type="Proteomes" id="UP000046680"/>
    </source>
</evidence>
<evidence type="ECO:0000313" key="14">
    <source>
        <dbReference type="Proteomes" id="UP000039217"/>
    </source>
</evidence>
<evidence type="ECO:0000313" key="10">
    <source>
        <dbReference type="EMBL" id="COW03599.1"/>
    </source>
</evidence>
<evidence type="ECO:0000313" key="2">
    <source>
        <dbReference type="EMBL" id="CFE40049.1"/>
    </source>
</evidence>
<dbReference type="Proteomes" id="UP000046680">
    <property type="component" value="Unassembled WGS sequence"/>
</dbReference>
<evidence type="ECO:0000313" key="5">
    <source>
        <dbReference type="EMBL" id="CKR86835.1"/>
    </source>
</evidence>
<evidence type="ECO:0000313" key="3">
    <source>
        <dbReference type="EMBL" id="CFE51618.1"/>
    </source>
</evidence>
<dbReference type="EMBL" id="CFOH01000285">
    <property type="protein sequence ID" value="CFE51618.1"/>
    <property type="molecule type" value="Genomic_DNA"/>
</dbReference>
<evidence type="ECO:0000313" key="4">
    <source>
        <dbReference type="EMBL" id="CFR65388.1"/>
    </source>
</evidence>
<reference evidence="12 13" key="1">
    <citation type="submission" date="2015-03" db="EMBL/GenBank/DDBJ databases">
        <authorList>
            <consortium name="Pathogen Informatics"/>
        </authorList>
    </citation>
    <scope>NUCLEOTIDE SEQUENCE [LARGE SCALE GENOMIC DNA]</scope>
    <source>
        <strain evidence="6 21">Bir 185</strain>
        <strain evidence="5 20">Bir 187</strain>
        <strain evidence="4 16">C09601061</strain>
        <strain evidence="7 14">D00501624</strain>
        <strain evidence="9 15">G09801536</strain>
        <strain evidence="2 18">G09901357</strain>
        <strain evidence="3 17">H09601792</strain>
        <strain evidence="12">K00500041</strain>
        <strain evidence="13">N09902308</strain>
        <strain evidence="8 19">P00601463</strain>
    </source>
</reference>
<evidence type="ECO:0000313" key="11">
    <source>
        <dbReference type="EMBL" id="COX07375.1"/>
    </source>
</evidence>
<dbReference type="EMBL" id="CNFU01000455">
    <property type="protein sequence ID" value="CKR86835.1"/>
    <property type="molecule type" value="Genomic_DNA"/>
</dbReference>
<dbReference type="EMBL" id="CQQC01000058">
    <property type="protein sequence ID" value="CNU23414.1"/>
    <property type="molecule type" value="Genomic_DNA"/>
</dbReference>
<dbReference type="EMBL" id="CFOE01000304">
    <property type="protein sequence ID" value="CFE40049.1"/>
    <property type="molecule type" value="Genomic_DNA"/>
</dbReference>
<accession>A0A0T7LGR2</accession>
<evidence type="ECO:0000313" key="15">
    <source>
        <dbReference type="Proteomes" id="UP000045842"/>
    </source>
</evidence>
<dbReference type="EMBL" id="CSAD01000320">
    <property type="protein sequence ID" value="COV73433.1"/>
    <property type="molecule type" value="Genomic_DNA"/>
</dbReference>
<dbReference type="Proteomes" id="UP000038802">
    <property type="component" value="Unassembled WGS sequence"/>
</dbReference>
<evidence type="ECO:0000313" key="9">
    <source>
        <dbReference type="EMBL" id="COV73433.1"/>
    </source>
</evidence>
<dbReference type="Proteomes" id="UP000045842">
    <property type="component" value="Unassembled WGS sequence"/>
</dbReference>
<evidence type="ECO:0000256" key="1">
    <source>
        <dbReference type="SAM" id="MobiDB-lite"/>
    </source>
</evidence>
<evidence type="ECO:0000313" key="21">
    <source>
        <dbReference type="Proteomes" id="UP000050164"/>
    </source>
</evidence>
<proteinExistence type="predicted"/>
<dbReference type="Proteomes" id="UP000049023">
    <property type="component" value="Unassembled WGS sequence"/>
</dbReference>
<reference evidence="10" key="2">
    <citation type="submission" date="2015-03" db="EMBL/GenBank/DDBJ databases">
        <authorList>
            <person name="Murphy D."/>
        </authorList>
    </citation>
    <scope>NUCLEOTIDE SEQUENCE [LARGE SCALE GENOMIC DNA]</scope>
    <source>
        <strain evidence="10">K00500041</strain>
    </source>
</reference>
<evidence type="ECO:0000313" key="12">
    <source>
        <dbReference type="Proteomes" id="UP000038802"/>
    </source>
</evidence>
<feature type="region of interest" description="Disordered" evidence="1">
    <location>
        <begin position="1"/>
        <end position="39"/>
    </location>
</feature>
<evidence type="ECO:0000313" key="8">
    <source>
        <dbReference type="EMBL" id="COV68583.1"/>
    </source>
</evidence>
<organism evidence="10 12">
    <name type="scientific">Mycobacterium tuberculosis</name>
    <dbReference type="NCBI Taxonomy" id="1773"/>
    <lineage>
        <taxon>Bacteria</taxon>
        <taxon>Bacillati</taxon>
        <taxon>Actinomycetota</taxon>
        <taxon>Actinomycetes</taxon>
        <taxon>Mycobacteriales</taxon>
        <taxon>Mycobacteriaceae</taxon>
        <taxon>Mycobacterium</taxon>
        <taxon>Mycobacterium tuberculosis complex</taxon>
    </lineage>
</organism>
<dbReference type="EMBL" id="CGCX01000037">
    <property type="protein sequence ID" value="CFR65388.1"/>
    <property type="molecule type" value="Genomic_DNA"/>
</dbReference>
<dbReference type="EMBL" id="CNFT01000702">
    <property type="protein sequence ID" value="CKS18665.1"/>
    <property type="molecule type" value="Genomic_DNA"/>
</dbReference>
<gene>
    <name evidence="4" type="ORF">ERS007657_00188</name>
    <name evidence="7" type="ORF">ERS007661_00323</name>
    <name evidence="9" type="ORF">ERS007679_02369</name>
    <name evidence="2" type="ORF">ERS007681_02360</name>
    <name evidence="3" type="ORF">ERS007688_01947</name>
    <name evidence="10" type="ORF">ERS007703_02584</name>
    <name evidence="11" type="ORF">ERS007739_00625</name>
    <name evidence="8" type="ORF">ERS007741_00439</name>
    <name evidence="6" type="ORF">ERS027659_02757</name>
    <name evidence="5" type="ORF">ERS027661_02243</name>
</gene>
<evidence type="ECO:0000313" key="20">
    <source>
        <dbReference type="Proteomes" id="UP000049023"/>
    </source>
</evidence>
<dbReference type="Proteomes" id="UP000046947">
    <property type="component" value="Unassembled WGS sequence"/>
</dbReference>